<proteinExistence type="predicted"/>
<protein>
    <recommendedName>
        <fullName evidence="3">Nucleoid associated protein NdpA</fullName>
    </recommendedName>
</protein>
<dbReference type="OrthoDB" id="9153118at2"/>
<evidence type="ECO:0000313" key="2">
    <source>
        <dbReference type="Proteomes" id="UP000198847"/>
    </source>
</evidence>
<accession>A0A1H8R464</accession>
<evidence type="ECO:0000313" key="1">
    <source>
        <dbReference type="EMBL" id="SEO61182.1"/>
    </source>
</evidence>
<dbReference type="EMBL" id="FODY01000003">
    <property type="protein sequence ID" value="SEO61182.1"/>
    <property type="molecule type" value="Genomic_DNA"/>
</dbReference>
<dbReference type="Pfam" id="PF04245">
    <property type="entry name" value="NA37"/>
    <property type="match status" value="1"/>
</dbReference>
<dbReference type="GO" id="GO:0009295">
    <property type="term" value="C:nucleoid"/>
    <property type="evidence" value="ECO:0007669"/>
    <property type="project" value="InterPro"/>
</dbReference>
<name>A0A1H8R464_9FIRM</name>
<gene>
    <name evidence="1" type="ORF">SAMN04490178_103160</name>
</gene>
<dbReference type="Proteomes" id="UP000198847">
    <property type="component" value="Unassembled WGS sequence"/>
</dbReference>
<organism evidence="1 2">
    <name type="scientific">Propionispora vibrioides</name>
    <dbReference type="NCBI Taxonomy" id="112903"/>
    <lineage>
        <taxon>Bacteria</taxon>
        <taxon>Bacillati</taxon>
        <taxon>Bacillota</taxon>
        <taxon>Negativicutes</taxon>
        <taxon>Selenomonadales</taxon>
        <taxon>Sporomusaceae</taxon>
        <taxon>Propionispora</taxon>
    </lineage>
</organism>
<sequence length="355" mass="41039">MLDMSKAQMAQLVVHRVGNKQREEGIVIAPGLYDMTDGQVEQLLLKYFFSSFKEKVLYKFFHEADIHLHELYMYVSRIFINPAVFYEQSVHILKHLYEKSGHPQIKGGEFYVAYFSDCLVEGKTVDAVGLFKTENKENYLKVSQRSQGMSLLADRGINVKKLDKGALIFNIESVDGYRVAIVDTVNRENSEAAYWKDEFLRLTDVQNDYFHTQNHLNLCRDFAESVYGSLYQADKKDQVMFVNEAVAYFDQNQSFDLDDFTQAVVKEPELIERFKEHKVMYELNQGLATVASFAISDQAVKTTKRKLKNLIKLDTDIEIKIKPAAAEQDAGGYIERGYDEAKGMHFYKVYFNEEE</sequence>
<dbReference type="AlphaFoldDB" id="A0A1H8R464"/>
<dbReference type="RefSeq" id="WP_091744130.1">
    <property type="nucleotide sequence ID" value="NZ_FODY01000003.1"/>
</dbReference>
<dbReference type="InterPro" id="IPR007358">
    <property type="entry name" value="Nucleoid_associated_NdpA"/>
</dbReference>
<keyword evidence="2" id="KW-1185">Reference proteome</keyword>
<evidence type="ECO:0008006" key="3">
    <source>
        <dbReference type="Google" id="ProtNLM"/>
    </source>
</evidence>
<reference evidence="1 2" key="1">
    <citation type="submission" date="2016-10" db="EMBL/GenBank/DDBJ databases">
        <authorList>
            <person name="de Groot N.N."/>
        </authorList>
    </citation>
    <scope>NUCLEOTIDE SEQUENCE [LARGE SCALE GENOMIC DNA]</scope>
    <source>
        <strain evidence="1 2">DSM 13305</strain>
    </source>
</reference>